<evidence type="ECO:0000313" key="2">
    <source>
        <dbReference type="EMBL" id="CAL1589809.1"/>
    </source>
</evidence>
<accession>A0AAV2KR33</accession>
<organism evidence="2 3">
    <name type="scientific">Knipowitschia caucasica</name>
    <name type="common">Caucasian dwarf goby</name>
    <name type="synonym">Pomatoschistus caucasicus</name>
    <dbReference type="NCBI Taxonomy" id="637954"/>
    <lineage>
        <taxon>Eukaryota</taxon>
        <taxon>Metazoa</taxon>
        <taxon>Chordata</taxon>
        <taxon>Craniata</taxon>
        <taxon>Vertebrata</taxon>
        <taxon>Euteleostomi</taxon>
        <taxon>Actinopterygii</taxon>
        <taxon>Neopterygii</taxon>
        <taxon>Teleostei</taxon>
        <taxon>Neoteleostei</taxon>
        <taxon>Acanthomorphata</taxon>
        <taxon>Gobiaria</taxon>
        <taxon>Gobiiformes</taxon>
        <taxon>Gobioidei</taxon>
        <taxon>Gobiidae</taxon>
        <taxon>Gobiinae</taxon>
        <taxon>Knipowitschia</taxon>
    </lineage>
</organism>
<dbReference type="AlphaFoldDB" id="A0AAV2KR33"/>
<proteinExistence type="predicted"/>
<reference evidence="2 3" key="1">
    <citation type="submission" date="2024-04" db="EMBL/GenBank/DDBJ databases">
        <authorList>
            <person name="Waldvogel A.-M."/>
            <person name="Schoenle A."/>
        </authorList>
    </citation>
    <scope>NUCLEOTIDE SEQUENCE [LARGE SCALE GENOMIC DNA]</scope>
</reference>
<dbReference type="Proteomes" id="UP001497482">
    <property type="component" value="Chromosome 19"/>
</dbReference>
<gene>
    <name evidence="2" type="ORF">KC01_LOCUS19421</name>
</gene>
<name>A0AAV2KR33_KNICA</name>
<evidence type="ECO:0000256" key="1">
    <source>
        <dbReference type="SAM" id="MobiDB-lite"/>
    </source>
</evidence>
<dbReference type="EMBL" id="OZ035841">
    <property type="protein sequence ID" value="CAL1589809.1"/>
    <property type="molecule type" value="Genomic_DNA"/>
</dbReference>
<sequence>MRLKRRITGTERDAPGTGEQEERTHGGRSRSKDMCVLQRGFVNALFTWERLGGSGGASGGQAEACARVMAPRGWMDVRMEMRRRRRRRRRRRDALKCKI</sequence>
<keyword evidence="3" id="KW-1185">Reference proteome</keyword>
<evidence type="ECO:0000313" key="3">
    <source>
        <dbReference type="Proteomes" id="UP001497482"/>
    </source>
</evidence>
<feature type="region of interest" description="Disordered" evidence="1">
    <location>
        <begin position="1"/>
        <end position="32"/>
    </location>
</feature>
<feature type="compositionally biased region" description="Basic and acidic residues" evidence="1">
    <location>
        <begin position="8"/>
        <end position="32"/>
    </location>
</feature>
<protein>
    <submittedName>
        <fullName evidence="2">Uncharacterized protein</fullName>
    </submittedName>
</protein>